<reference evidence="4 5" key="1">
    <citation type="submission" date="2015-01" db="EMBL/GenBank/DDBJ databases">
        <title>The Genome Sequence of Exophiala oligosperma CBS72588.</title>
        <authorList>
            <consortium name="The Broad Institute Genomics Platform"/>
            <person name="Cuomo C."/>
            <person name="de Hoog S."/>
            <person name="Gorbushina A."/>
            <person name="Stielow B."/>
            <person name="Teixiera M."/>
            <person name="Abouelleil A."/>
            <person name="Chapman S.B."/>
            <person name="Priest M."/>
            <person name="Young S.K."/>
            <person name="Wortman J."/>
            <person name="Nusbaum C."/>
            <person name="Birren B."/>
        </authorList>
    </citation>
    <scope>NUCLEOTIDE SEQUENCE [LARGE SCALE GENOMIC DNA]</scope>
    <source>
        <strain evidence="4 5">CBS 72588</strain>
    </source>
</reference>
<dbReference type="HOGENOM" id="CLU_073382_3_0_1"/>
<keyword evidence="5" id="KW-1185">Reference proteome</keyword>
<gene>
    <name evidence="4" type="ORF">PV06_00335</name>
</gene>
<dbReference type="GeneID" id="27352409"/>
<keyword evidence="2" id="KW-0808">Transferase</keyword>
<protein>
    <recommendedName>
        <fullName evidence="3">Post-SET domain-containing protein</fullName>
    </recommendedName>
</protein>
<dbReference type="Proteomes" id="UP000053342">
    <property type="component" value="Unassembled WGS sequence"/>
</dbReference>
<evidence type="ECO:0000256" key="1">
    <source>
        <dbReference type="ARBA" id="ARBA00022603"/>
    </source>
</evidence>
<dbReference type="PROSITE" id="PS50868">
    <property type="entry name" value="POST_SET"/>
    <property type="match status" value="1"/>
</dbReference>
<evidence type="ECO:0000313" key="4">
    <source>
        <dbReference type="EMBL" id="KIW47663.1"/>
    </source>
</evidence>
<dbReference type="PANTHER" id="PTHR12350">
    <property type="entry name" value="HISTONE-LYSINE N-METHYLTRANSFERASE-RELATED"/>
    <property type="match status" value="1"/>
</dbReference>
<name>A0A0D2DX32_9EURO</name>
<evidence type="ECO:0000256" key="2">
    <source>
        <dbReference type="ARBA" id="ARBA00022679"/>
    </source>
</evidence>
<dbReference type="PANTHER" id="PTHR12350:SF19">
    <property type="entry name" value="SET DOMAIN-CONTAINING PROTEIN"/>
    <property type="match status" value="1"/>
</dbReference>
<dbReference type="AlphaFoldDB" id="A0A0D2DX32"/>
<dbReference type="InterPro" id="IPR003616">
    <property type="entry name" value="Post-SET_dom"/>
</dbReference>
<dbReference type="STRING" id="215243.A0A0D2DX32"/>
<dbReference type="RefSeq" id="XP_016267879.1">
    <property type="nucleotide sequence ID" value="XM_016400826.1"/>
</dbReference>
<evidence type="ECO:0000259" key="3">
    <source>
        <dbReference type="PROSITE" id="PS50868"/>
    </source>
</evidence>
<proteinExistence type="predicted"/>
<dbReference type="GO" id="GO:0008168">
    <property type="term" value="F:methyltransferase activity"/>
    <property type="evidence" value="ECO:0007669"/>
    <property type="project" value="UniProtKB-KW"/>
</dbReference>
<dbReference type="VEuPathDB" id="FungiDB:PV06_00335"/>
<dbReference type="InterPro" id="IPR046341">
    <property type="entry name" value="SET_dom_sf"/>
</dbReference>
<dbReference type="EMBL" id="KN847332">
    <property type="protein sequence ID" value="KIW47663.1"/>
    <property type="molecule type" value="Genomic_DNA"/>
</dbReference>
<organism evidence="4 5">
    <name type="scientific">Exophiala oligosperma</name>
    <dbReference type="NCBI Taxonomy" id="215243"/>
    <lineage>
        <taxon>Eukaryota</taxon>
        <taxon>Fungi</taxon>
        <taxon>Dikarya</taxon>
        <taxon>Ascomycota</taxon>
        <taxon>Pezizomycotina</taxon>
        <taxon>Eurotiomycetes</taxon>
        <taxon>Chaetothyriomycetidae</taxon>
        <taxon>Chaetothyriales</taxon>
        <taxon>Herpotrichiellaceae</taxon>
        <taxon>Exophiala</taxon>
    </lineage>
</organism>
<feature type="domain" description="Post-SET" evidence="3">
    <location>
        <begin position="131"/>
        <end position="147"/>
    </location>
</feature>
<dbReference type="OrthoDB" id="5984008at2759"/>
<accession>A0A0D2DX32</accession>
<dbReference type="InterPro" id="IPR053201">
    <property type="entry name" value="Flavunoidine_N-MTase"/>
</dbReference>
<dbReference type="SUPFAM" id="SSF82199">
    <property type="entry name" value="SET domain"/>
    <property type="match status" value="1"/>
</dbReference>
<sequence>MKDTTSNLSSIMRVNQREGFHTSYSSSLVSLAPGALFARTTCPPMTLTSTARWSSVQVSENQHIELNTDLVFINHSCEPSLEFHVVSDSNDQPVIELRVAKRVNENGRPKGLSVGDELTFFYPSTEWEMQQSFKCLCGTKSCHGEIRGAKYMTPGQLRGYFINAHIEDLRSVPNGDEKKGA</sequence>
<dbReference type="Gene3D" id="2.170.270.10">
    <property type="entry name" value="SET domain"/>
    <property type="match status" value="1"/>
</dbReference>
<dbReference type="GO" id="GO:0032259">
    <property type="term" value="P:methylation"/>
    <property type="evidence" value="ECO:0007669"/>
    <property type="project" value="UniProtKB-KW"/>
</dbReference>
<evidence type="ECO:0000313" key="5">
    <source>
        <dbReference type="Proteomes" id="UP000053342"/>
    </source>
</evidence>
<keyword evidence="1" id="KW-0489">Methyltransferase</keyword>